<dbReference type="Gene3D" id="3.40.525.10">
    <property type="entry name" value="CRAL-TRIO lipid binding domain"/>
    <property type="match status" value="1"/>
</dbReference>
<sequence length="910" mass="107346">MSTKQKRKKEKEKDQEKVPLQIIYEKEHLFCTEFYHELITSILDHKLYLFALSCSADFPDYDLIAKTLTSIGIEANQIIQLIRFLMHHEFEHYYLTDKNSILRGNSVLTKMITIYIRSIGTRYLETILGKEIYILLTSEEFSMHLDQNLAKKNNPNEDINVVLNNNAKRLVAFAQTILENIFDQKNLKWINDHLYKIAQLIGKFAKQYVPENVIPLVGSFLFLRFITPAIVTPKVYNIIPRDIEIPIEKRKNLVWCSKLLQNLTNNVHFSEKNQYLSCYGVLDDFIDQNQEKLNQWILHFVERNDYSFSNQETSSSESTDSTLLSDFGSDPNNFDSYSDSSSESENSKTDKKIDINLKNEEQNKINQINDQKENENENENNNDNGKDKDKDNDNDNNHGSNNNNNDNGNGNGNENDNNNNNNEINGKEKKQKPVMKIKSGKIDRFHFNIHDFVFKDLFVLHNFLISHQEKMKIFLQKFLKTTTLKFNFDELDIDRLIEMISNFSPPKIDNHKKNQIMKMNRNVTEKMDMTEYARTRFIYIGDKDKEGNKLLYLILHRISKIFWNNLEPLIGYVIKVISPLLLKEECFSIFVDMSNFSVVSDNRKIQVQRSLLLLNNKLKNQIKDNLKKIYILYPTPFSRTIETIIQITQGHNIRKKILEITSFSEISKFINIKKLSLPQESKNYISSSFQVKKVNSKGRRQNRFVKLSTRTILNIKPKNRKVLNEKQISDIIRISYFPNNSELRIQFKPPMNSELKNKKRLQSNIDAQFRRYVFCSEKERNSFFQDLYFHCFQLENIDHTHQFKVLAQKKKKLKNTFFMLTFDSFLIIQSNVISSEISFHLIESVYFEPKNESNYVFLKLKYNSEPQEFLLESPKNFVKTLTNGLVRYRSLIKVEDSEILRKFTYELLNK</sequence>
<dbReference type="InterPro" id="IPR001936">
    <property type="entry name" value="RasGAP_dom"/>
</dbReference>
<evidence type="ECO:0000259" key="4">
    <source>
        <dbReference type="PROSITE" id="PS50191"/>
    </source>
</evidence>
<dbReference type="Pfam" id="PF00616">
    <property type="entry name" value="RasGAP"/>
    <property type="match status" value="1"/>
</dbReference>
<dbReference type="InterPro" id="IPR001251">
    <property type="entry name" value="CRAL-TRIO_dom"/>
</dbReference>
<feature type="domain" description="Ras-GAP" evidence="3">
    <location>
        <begin position="60"/>
        <end position="265"/>
    </location>
</feature>
<accession>A0AAV7Z9N5</accession>
<comment type="caution">
    <text evidence="5">The sequence shown here is derived from an EMBL/GenBank/DDBJ whole genome shotgun (WGS) entry which is preliminary data.</text>
</comment>
<evidence type="ECO:0000313" key="6">
    <source>
        <dbReference type="Proteomes" id="UP001146793"/>
    </source>
</evidence>
<feature type="region of interest" description="Disordered" evidence="2">
    <location>
        <begin position="308"/>
        <end position="433"/>
    </location>
</feature>
<feature type="domain" description="CRAL-TRIO" evidence="4">
    <location>
        <begin position="539"/>
        <end position="689"/>
    </location>
</feature>
<feature type="compositionally biased region" description="Basic and acidic residues" evidence="2">
    <location>
        <begin position="384"/>
        <end position="396"/>
    </location>
</feature>
<dbReference type="Pfam" id="PF13716">
    <property type="entry name" value="CRAL_TRIO_2"/>
    <property type="match status" value="1"/>
</dbReference>
<dbReference type="EMBL" id="JANTQA010000036">
    <property type="protein sequence ID" value="KAJ3437057.1"/>
    <property type="molecule type" value="Genomic_DNA"/>
</dbReference>
<feature type="compositionally biased region" description="Basic and acidic residues" evidence="2">
    <location>
        <begin position="345"/>
        <end position="363"/>
    </location>
</feature>
<dbReference type="PANTHER" id="PTHR10194">
    <property type="entry name" value="RAS GTPASE-ACTIVATING PROTEINS"/>
    <property type="match status" value="1"/>
</dbReference>
<dbReference type="PROSITE" id="PS50191">
    <property type="entry name" value="CRAL_TRIO"/>
    <property type="match status" value="1"/>
</dbReference>
<dbReference type="SUPFAM" id="SSF48350">
    <property type="entry name" value="GTPase activation domain, GAP"/>
    <property type="match status" value="1"/>
</dbReference>
<keyword evidence="1" id="KW-0343">GTPase activation</keyword>
<gene>
    <name evidence="5" type="ORF">M0812_19127</name>
</gene>
<feature type="compositionally biased region" description="Low complexity" evidence="2">
    <location>
        <begin position="397"/>
        <end position="424"/>
    </location>
</feature>
<evidence type="ECO:0000256" key="1">
    <source>
        <dbReference type="ARBA" id="ARBA00022468"/>
    </source>
</evidence>
<proteinExistence type="predicted"/>
<evidence type="ECO:0000256" key="2">
    <source>
        <dbReference type="SAM" id="MobiDB-lite"/>
    </source>
</evidence>
<dbReference type="GO" id="GO:0005096">
    <property type="term" value="F:GTPase activator activity"/>
    <property type="evidence" value="ECO:0007669"/>
    <property type="project" value="UniProtKB-KW"/>
</dbReference>
<dbReference type="InterPro" id="IPR039360">
    <property type="entry name" value="Ras_GTPase"/>
</dbReference>
<dbReference type="Proteomes" id="UP001146793">
    <property type="component" value="Unassembled WGS sequence"/>
</dbReference>
<protein>
    <submittedName>
        <fullName evidence="5">Neurofibromin-a</fullName>
    </submittedName>
</protein>
<name>A0AAV7Z9N5_9EUKA</name>
<dbReference type="SMART" id="SM00323">
    <property type="entry name" value="RasGAP"/>
    <property type="match status" value="1"/>
</dbReference>
<reference evidence="5" key="1">
    <citation type="submission" date="2022-08" db="EMBL/GenBank/DDBJ databases">
        <title>Novel sulphate-reducing endosymbionts in the free-living metamonad Anaeramoeba.</title>
        <authorList>
            <person name="Jerlstrom-Hultqvist J."/>
            <person name="Cepicka I."/>
            <person name="Gallot-Lavallee L."/>
            <person name="Salas-Leiva D."/>
            <person name="Curtis B.A."/>
            <person name="Zahonova K."/>
            <person name="Pipaliya S."/>
            <person name="Dacks J."/>
            <person name="Roger A.J."/>
        </authorList>
    </citation>
    <scope>NUCLEOTIDE SEQUENCE</scope>
    <source>
        <strain evidence="5">Busselton2</strain>
    </source>
</reference>
<dbReference type="InterPro" id="IPR036865">
    <property type="entry name" value="CRAL-TRIO_dom_sf"/>
</dbReference>
<evidence type="ECO:0000313" key="5">
    <source>
        <dbReference type="EMBL" id="KAJ3437057.1"/>
    </source>
</evidence>
<dbReference type="InterPro" id="IPR008936">
    <property type="entry name" value="Rho_GTPase_activation_prot"/>
</dbReference>
<dbReference type="PROSITE" id="PS50018">
    <property type="entry name" value="RAS_GTPASE_ACTIV_2"/>
    <property type="match status" value="1"/>
</dbReference>
<dbReference type="AlphaFoldDB" id="A0AAV7Z9N5"/>
<organism evidence="5 6">
    <name type="scientific">Anaeramoeba flamelloides</name>
    <dbReference type="NCBI Taxonomy" id="1746091"/>
    <lineage>
        <taxon>Eukaryota</taxon>
        <taxon>Metamonada</taxon>
        <taxon>Anaeramoebidae</taxon>
        <taxon>Anaeramoeba</taxon>
    </lineage>
</organism>
<dbReference type="Gene3D" id="1.10.506.10">
    <property type="entry name" value="GTPase Activation - p120gap, domain 1"/>
    <property type="match status" value="1"/>
</dbReference>
<feature type="compositionally biased region" description="Low complexity" evidence="2">
    <location>
        <begin position="312"/>
        <end position="344"/>
    </location>
</feature>
<evidence type="ECO:0000259" key="3">
    <source>
        <dbReference type="PROSITE" id="PS50018"/>
    </source>
</evidence>